<evidence type="ECO:0000256" key="1">
    <source>
        <dbReference type="ARBA" id="ARBA00000552"/>
    </source>
</evidence>
<organism evidence="7 8">
    <name type="scientific">Chitinophaga filiformis</name>
    <name type="common">Myxococcus filiformis</name>
    <name type="synonym">Flexibacter filiformis</name>
    <dbReference type="NCBI Taxonomy" id="104663"/>
    <lineage>
        <taxon>Bacteria</taxon>
        <taxon>Pseudomonadati</taxon>
        <taxon>Bacteroidota</taxon>
        <taxon>Chitinophagia</taxon>
        <taxon>Chitinophagales</taxon>
        <taxon>Chitinophagaceae</taxon>
        <taxon>Chitinophaga</taxon>
    </lineage>
</organism>
<comment type="pathway">
    <text evidence="6">Glycan metabolism; pectin degradation; 2-dehydro-3-deoxy-D-gluconate from pectin: step 4/5.</text>
</comment>
<comment type="function">
    <text evidence="6">Catalyzes the isomerization of 5-dehydro-4-deoxy-D-glucuronate to 3-deoxy-D-glycero-2,5-hexodiulosonate.</text>
</comment>
<dbReference type="GO" id="GO:0008697">
    <property type="term" value="F:4-deoxy-L-threo-5-hexosulose-uronate ketol-isomerase activity"/>
    <property type="evidence" value="ECO:0007669"/>
    <property type="project" value="UniProtKB-UniRule"/>
</dbReference>
<keyword evidence="4 6" id="KW-0862">Zinc</keyword>
<dbReference type="InterPro" id="IPR021120">
    <property type="entry name" value="KduI/IolB_isomerase"/>
</dbReference>
<dbReference type="EC" id="5.3.1.17" evidence="6"/>
<dbReference type="CDD" id="cd20491">
    <property type="entry name" value="cupin_KduI_C"/>
    <property type="match status" value="1"/>
</dbReference>
<dbReference type="InterPro" id="IPR007045">
    <property type="entry name" value="KduI"/>
</dbReference>
<comment type="catalytic activity">
    <reaction evidence="1 6">
        <text>5-dehydro-4-deoxy-D-glucuronate = 3-deoxy-D-glycero-2,5-hexodiulosonate</text>
        <dbReference type="Rhea" id="RHEA:23896"/>
        <dbReference type="ChEBI" id="CHEBI:17117"/>
        <dbReference type="ChEBI" id="CHEBI:29071"/>
        <dbReference type="EC" id="5.3.1.17"/>
    </reaction>
</comment>
<sequence>MSRLMTAETRYASSPAEVLSWNTAQTRKELLIEQLFVQDEIKLVYSHYDRFVTGGIFPVGKTLALTPPDQFKAAYFLERRELGIINVGGDGVVKVDGETFEIGFKEALYIGKGKKEILFSSKDAAAPAKFYLNSTPAHHEYPTRHVTRKDAEIVTLGTMETANHRTINKLLVSTVLSTCQLQMGMTELKPGSVWNTMPAHTHDRRMEVYFYFEVPQGQSVCHFWGQPQETRHIWMQNEQAVISPPWSIHSGAGTSNYTFIWGMAGENLDYGDMDVCAIPDLK</sequence>
<proteinExistence type="inferred from homology"/>
<keyword evidence="5 6" id="KW-0413">Isomerase</keyword>
<dbReference type="EMBL" id="FNBN01000005">
    <property type="protein sequence ID" value="SDG57105.1"/>
    <property type="molecule type" value="Genomic_DNA"/>
</dbReference>
<dbReference type="PANTHER" id="PTHR38461">
    <property type="entry name" value="4-DEOXY-L-THREO-5-HEXOSULOSE-URONATE KETOL-ISOMERASE"/>
    <property type="match status" value="1"/>
</dbReference>
<feature type="binding site" evidence="6">
    <location>
        <position position="207"/>
    </location>
    <ligand>
        <name>Zn(2+)</name>
        <dbReference type="ChEBI" id="CHEBI:29105"/>
    </ligand>
</feature>
<dbReference type="Gene3D" id="2.60.120.10">
    <property type="entry name" value="Jelly Rolls"/>
    <property type="match status" value="1"/>
</dbReference>
<dbReference type="PANTHER" id="PTHR38461:SF1">
    <property type="entry name" value="4-DEOXY-L-THREO-5-HEXOSULOSE-URONATE KETOL-ISOMERASE"/>
    <property type="match status" value="1"/>
</dbReference>
<feature type="binding site" evidence="6">
    <location>
        <position position="249"/>
    </location>
    <ligand>
        <name>Zn(2+)</name>
        <dbReference type="ChEBI" id="CHEBI:29105"/>
    </ligand>
</feature>
<reference evidence="7 8" key="1">
    <citation type="submission" date="2016-10" db="EMBL/GenBank/DDBJ databases">
        <authorList>
            <person name="de Groot N.N."/>
        </authorList>
    </citation>
    <scope>NUCLEOTIDE SEQUENCE [LARGE SCALE GENOMIC DNA]</scope>
    <source>
        <strain evidence="7 8">DSM 527</strain>
    </source>
</reference>
<dbReference type="CDD" id="cd20294">
    <property type="entry name" value="cupin_KduI_N"/>
    <property type="match status" value="1"/>
</dbReference>
<evidence type="ECO:0000256" key="2">
    <source>
        <dbReference type="ARBA" id="ARBA00008086"/>
    </source>
</evidence>
<dbReference type="UniPathway" id="UPA00545">
    <property type="reaction ID" value="UER00826"/>
</dbReference>
<dbReference type="Pfam" id="PF04962">
    <property type="entry name" value="KduI"/>
    <property type="match status" value="1"/>
</dbReference>
<protein>
    <recommendedName>
        <fullName evidence="6">4-deoxy-L-threo-5-hexosulose-uronate ketol-isomerase</fullName>
        <ecNumber evidence="6">5.3.1.17</ecNumber>
    </recommendedName>
    <alternativeName>
        <fullName evidence="6">5-keto-4-deoxyuronate isomerase</fullName>
    </alternativeName>
    <alternativeName>
        <fullName evidence="6">DKI isomerase</fullName>
    </alternativeName>
</protein>
<dbReference type="HAMAP" id="MF_00687">
    <property type="entry name" value="KduI"/>
    <property type="match status" value="1"/>
</dbReference>
<evidence type="ECO:0000313" key="7">
    <source>
        <dbReference type="EMBL" id="SDG57105.1"/>
    </source>
</evidence>
<comment type="cofactor">
    <cofactor evidence="6">
        <name>Zn(2+)</name>
        <dbReference type="ChEBI" id="CHEBI:29105"/>
    </cofactor>
    <text evidence="6">Binds 1 zinc ion per subunit.</text>
</comment>
<evidence type="ECO:0000256" key="6">
    <source>
        <dbReference type="HAMAP-Rule" id="MF_00687"/>
    </source>
</evidence>
<dbReference type="GO" id="GO:0019698">
    <property type="term" value="P:D-galacturonate catabolic process"/>
    <property type="evidence" value="ECO:0007669"/>
    <property type="project" value="TreeGrafter"/>
</dbReference>
<evidence type="ECO:0000256" key="5">
    <source>
        <dbReference type="ARBA" id="ARBA00023235"/>
    </source>
</evidence>
<keyword evidence="3 6" id="KW-0479">Metal-binding</keyword>
<dbReference type="NCBIfam" id="NF002091">
    <property type="entry name" value="PRK00924.1"/>
    <property type="match status" value="1"/>
</dbReference>
<dbReference type="Proteomes" id="UP000199045">
    <property type="component" value="Unassembled WGS sequence"/>
</dbReference>
<dbReference type="GO" id="GO:0045490">
    <property type="term" value="P:pectin catabolic process"/>
    <property type="evidence" value="ECO:0007669"/>
    <property type="project" value="UniProtKB-UniRule"/>
</dbReference>
<comment type="similarity">
    <text evidence="2 6">Belongs to the KduI family.</text>
</comment>
<dbReference type="InterPro" id="IPR011051">
    <property type="entry name" value="RmlC_Cupin_sf"/>
</dbReference>
<gene>
    <name evidence="6" type="primary">kduI</name>
    <name evidence="7" type="ORF">SAMN04488121_10552</name>
</gene>
<evidence type="ECO:0000256" key="4">
    <source>
        <dbReference type="ARBA" id="ARBA00022833"/>
    </source>
</evidence>
<dbReference type="SUPFAM" id="SSF51182">
    <property type="entry name" value="RmlC-like cupins"/>
    <property type="match status" value="1"/>
</dbReference>
<feature type="binding site" evidence="6">
    <location>
        <position position="200"/>
    </location>
    <ligand>
        <name>Zn(2+)</name>
        <dbReference type="ChEBI" id="CHEBI:29105"/>
    </ligand>
</feature>
<evidence type="ECO:0000313" key="8">
    <source>
        <dbReference type="Proteomes" id="UP000199045"/>
    </source>
</evidence>
<feature type="binding site" evidence="6">
    <location>
        <position position="202"/>
    </location>
    <ligand>
        <name>Zn(2+)</name>
        <dbReference type="ChEBI" id="CHEBI:29105"/>
    </ligand>
</feature>
<dbReference type="STRING" id="104663.SAMN04488121_10552"/>
<evidence type="ECO:0000256" key="3">
    <source>
        <dbReference type="ARBA" id="ARBA00022723"/>
    </source>
</evidence>
<dbReference type="InterPro" id="IPR014710">
    <property type="entry name" value="RmlC-like_jellyroll"/>
</dbReference>
<dbReference type="PIRSF" id="PIRSF006625">
    <property type="entry name" value="KduI"/>
    <property type="match status" value="1"/>
</dbReference>
<dbReference type="AlphaFoldDB" id="A0A1G7VB62"/>
<name>A0A1G7VB62_CHIFI</name>
<dbReference type="Gene3D" id="2.60.120.520">
    <property type="entry name" value="pectin degrading enzyme 5-keto 4- deoxyuronate isomerase, domain 1"/>
    <property type="match status" value="1"/>
</dbReference>
<dbReference type="GO" id="GO:0042840">
    <property type="term" value="P:D-glucuronate catabolic process"/>
    <property type="evidence" value="ECO:0007669"/>
    <property type="project" value="TreeGrafter"/>
</dbReference>
<accession>A0A1G7VB62</accession>
<dbReference type="GO" id="GO:0008270">
    <property type="term" value="F:zinc ion binding"/>
    <property type="evidence" value="ECO:0007669"/>
    <property type="project" value="UniProtKB-UniRule"/>
</dbReference>
<dbReference type="InterPro" id="IPR027449">
    <property type="entry name" value="KduI_N"/>
</dbReference>